<feature type="transmembrane region" description="Helical" evidence="6">
    <location>
        <begin position="400"/>
        <end position="423"/>
    </location>
</feature>
<dbReference type="Proteomes" id="UP000307169">
    <property type="component" value="Unassembled WGS sequence"/>
</dbReference>
<dbReference type="Gene3D" id="1.20.1250.20">
    <property type="entry name" value="MFS general substrate transporter like domains"/>
    <property type="match status" value="1"/>
</dbReference>
<dbReference type="PANTHER" id="PTHR23502">
    <property type="entry name" value="MAJOR FACILITATOR SUPERFAMILY"/>
    <property type="match status" value="1"/>
</dbReference>
<gene>
    <name evidence="10" type="ORF">E3Q01_03374</name>
    <name evidence="9" type="ORF">E3Q10_03444</name>
    <name evidence="8" type="ORF">E3Q17_04060</name>
</gene>
<feature type="transmembrane region" description="Helical" evidence="6">
    <location>
        <begin position="468"/>
        <end position="490"/>
    </location>
</feature>
<dbReference type="SUPFAM" id="SSF103473">
    <property type="entry name" value="MFS general substrate transporter"/>
    <property type="match status" value="1"/>
</dbReference>
<feature type="compositionally biased region" description="Polar residues" evidence="5">
    <location>
        <begin position="1"/>
        <end position="21"/>
    </location>
</feature>
<feature type="transmembrane region" description="Helical" evidence="6">
    <location>
        <begin position="104"/>
        <end position="125"/>
    </location>
</feature>
<dbReference type="Proteomes" id="UP000310708">
    <property type="component" value="Unassembled WGS sequence"/>
</dbReference>
<feature type="transmembrane region" description="Helical" evidence="6">
    <location>
        <begin position="193"/>
        <end position="216"/>
    </location>
</feature>
<dbReference type="InterPro" id="IPR036259">
    <property type="entry name" value="MFS_trans_sf"/>
</dbReference>
<sequence>MVSSIELNRGSPTIGSSSNNGEKPEDSKPDNGGGECNFVPADKSEHDLVLFEVGDPTNPFNYSSPRKWFIFTMIALNTWWLICGSTVFVPATETIQEEFGTSSIVMKIPIATYLIGYSIGPVFLISLSEDYGRKLVAIPSLFLCYVFFIPQALSHNVETIAVCRFLSGFFGSPMLNFVAGVPDLWRGETAGLWAVNIWAFSCEALMLGSIIGAYVLDNLGWRWTFWIQIIVGAPLALIYAIFVPETRGSVILINRTKKIRKKENPNAWTIYEGDKKDLKTFLREVVFRPVAMLFTEPIIFFFSLYDGMNYGLIYLLIESMPLVFAQFGIEAPNNSLLYLSILIGNLIAVPCYYFQLKAQDYYTKKHGAYTPEMKLMWGFIAAVCFPLSLYWYAFTGRPGYNYWLPLVGVGIFGFASHILFIFVSDYTIESYASLASSAVTGQSFCREIIAGICALITHLFYTNVDYKVASAILGAIATVSMLIPPVFYFYGPRIRAASRYSLELKRLAEEDLKREEWISERSARLTREHHQNMAAGRASYDNQHPNNTTQYKT</sequence>
<organism evidence="8 12">
    <name type="scientific">Wallemia mellicola</name>
    <dbReference type="NCBI Taxonomy" id="1708541"/>
    <lineage>
        <taxon>Eukaryota</taxon>
        <taxon>Fungi</taxon>
        <taxon>Dikarya</taxon>
        <taxon>Basidiomycota</taxon>
        <taxon>Wallemiomycotina</taxon>
        <taxon>Wallemiomycetes</taxon>
        <taxon>Wallemiales</taxon>
        <taxon>Wallemiaceae</taxon>
        <taxon>Wallemia</taxon>
    </lineage>
</organism>
<dbReference type="GO" id="GO:0005886">
    <property type="term" value="C:plasma membrane"/>
    <property type="evidence" value="ECO:0007669"/>
    <property type="project" value="TreeGrafter"/>
</dbReference>
<evidence type="ECO:0000256" key="1">
    <source>
        <dbReference type="ARBA" id="ARBA00004141"/>
    </source>
</evidence>
<evidence type="ECO:0000313" key="11">
    <source>
        <dbReference type="Proteomes" id="UP000305647"/>
    </source>
</evidence>
<dbReference type="EMBL" id="SPRX01000048">
    <property type="protein sequence ID" value="TIC63391.1"/>
    <property type="molecule type" value="Genomic_DNA"/>
</dbReference>
<feature type="region of interest" description="Disordered" evidence="5">
    <location>
        <begin position="1"/>
        <end position="37"/>
    </location>
</feature>
<evidence type="ECO:0000313" key="13">
    <source>
        <dbReference type="Proteomes" id="UP000310708"/>
    </source>
</evidence>
<proteinExistence type="predicted"/>
<dbReference type="OMA" id="WFAFTSS"/>
<evidence type="ECO:0000256" key="2">
    <source>
        <dbReference type="ARBA" id="ARBA00022692"/>
    </source>
</evidence>
<dbReference type="PROSITE" id="PS50850">
    <property type="entry name" value="MFS"/>
    <property type="match status" value="1"/>
</dbReference>
<feature type="domain" description="Major facilitator superfamily (MFS) profile" evidence="7">
    <location>
        <begin position="70"/>
        <end position="495"/>
    </location>
</feature>
<dbReference type="AlphaFoldDB" id="A0A4T0NGI3"/>
<evidence type="ECO:0000313" key="12">
    <source>
        <dbReference type="Proteomes" id="UP000307169"/>
    </source>
</evidence>
<feature type="transmembrane region" description="Helical" evidence="6">
    <location>
        <begin position="223"/>
        <end position="242"/>
    </location>
</feature>
<feature type="transmembrane region" description="Helical" evidence="6">
    <location>
        <begin position="312"/>
        <end position="329"/>
    </location>
</feature>
<dbReference type="GO" id="GO:0022857">
    <property type="term" value="F:transmembrane transporter activity"/>
    <property type="evidence" value="ECO:0007669"/>
    <property type="project" value="InterPro"/>
</dbReference>
<evidence type="ECO:0000256" key="4">
    <source>
        <dbReference type="ARBA" id="ARBA00023136"/>
    </source>
</evidence>
<evidence type="ECO:0000256" key="3">
    <source>
        <dbReference type="ARBA" id="ARBA00022989"/>
    </source>
</evidence>
<keyword evidence="3 6" id="KW-1133">Transmembrane helix</keyword>
<feature type="compositionally biased region" description="Polar residues" evidence="5">
    <location>
        <begin position="540"/>
        <end position="553"/>
    </location>
</feature>
<accession>A0A4T0NGI3</accession>
<dbReference type="PANTHER" id="PTHR23502:SF36">
    <property type="entry name" value="MEMBRANE TRANSPORTER"/>
    <property type="match status" value="1"/>
</dbReference>
<dbReference type="EMBL" id="SPRO01000047">
    <property type="protein sequence ID" value="TIC27987.1"/>
    <property type="molecule type" value="Genomic_DNA"/>
</dbReference>
<dbReference type="EMBL" id="SPRH01000074">
    <property type="protein sequence ID" value="TIB95981.1"/>
    <property type="molecule type" value="Genomic_DNA"/>
</dbReference>
<comment type="caution">
    <text evidence="8">The sequence shown here is derived from an EMBL/GenBank/DDBJ whole genome shotgun (WGS) entry which is preliminary data.</text>
</comment>
<dbReference type="InterPro" id="IPR011701">
    <property type="entry name" value="MFS"/>
</dbReference>
<protein>
    <submittedName>
        <fullName evidence="8">MFS general substrate transporter</fullName>
    </submittedName>
</protein>
<evidence type="ECO:0000256" key="5">
    <source>
        <dbReference type="SAM" id="MobiDB-lite"/>
    </source>
</evidence>
<dbReference type="InterPro" id="IPR020846">
    <property type="entry name" value="MFS_dom"/>
</dbReference>
<feature type="region of interest" description="Disordered" evidence="5">
    <location>
        <begin position="533"/>
        <end position="553"/>
    </location>
</feature>
<dbReference type="Proteomes" id="UP000305647">
    <property type="component" value="Unassembled WGS sequence"/>
</dbReference>
<keyword evidence="2 6" id="KW-0812">Transmembrane</keyword>
<feature type="transmembrane region" description="Helical" evidence="6">
    <location>
        <begin position="375"/>
        <end position="394"/>
    </location>
</feature>
<keyword evidence="4 6" id="KW-0472">Membrane</keyword>
<feature type="transmembrane region" description="Helical" evidence="6">
    <location>
        <begin position="335"/>
        <end position="354"/>
    </location>
</feature>
<dbReference type="Pfam" id="PF07690">
    <property type="entry name" value="MFS_1"/>
    <property type="match status" value="1"/>
</dbReference>
<feature type="transmembrane region" description="Helical" evidence="6">
    <location>
        <begin position="131"/>
        <end position="149"/>
    </location>
</feature>
<feature type="transmembrane region" description="Helical" evidence="6">
    <location>
        <begin position="161"/>
        <end position="181"/>
    </location>
</feature>
<name>A0A4T0NGI3_9BASI</name>
<evidence type="ECO:0000313" key="8">
    <source>
        <dbReference type="EMBL" id="TIB95981.1"/>
    </source>
</evidence>
<evidence type="ECO:0000256" key="6">
    <source>
        <dbReference type="SAM" id="Phobius"/>
    </source>
</evidence>
<feature type="transmembrane region" description="Helical" evidence="6">
    <location>
        <begin position="68"/>
        <end position="92"/>
    </location>
</feature>
<evidence type="ECO:0000259" key="7">
    <source>
        <dbReference type="PROSITE" id="PS50850"/>
    </source>
</evidence>
<comment type="subcellular location">
    <subcellularLocation>
        <location evidence="1">Membrane</location>
        <topology evidence="1">Multi-pass membrane protein</topology>
    </subcellularLocation>
</comment>
<reference evidence="11 12" key="1">
    <citation type="submission" date="2019-03" db="EMBL/GenBank/DDBJ databases">
        <title>Sequencing 25 genomes of Wallemia mellicola.</title>
        <authorList>
            <person name="Gostincar C."/>
        </authorList>
    </citation>
    <scope>NUCLEOTIDE SEQUENCE [LARGE SCALE GENOMIC DNA]</scope>
    <source>
        <strain evidence="8 12">EXF-1262</strain>
        <strain evidence="10 13">EXF-757</strain>
        <strain evidence="9 11">EXF-8738</strain>
    </source>
</reference>
<evidence type="ECO:0000313" key="10">
    <source>
        <dbReference type="EMBL" id="TIC63391.1"/>
    </source>
</evidence>
<feature type="transmembrane region" description="Helical" evidence="6">
    <location>
        <begin position="285"/>
        <end position="305"/>
    </location>
</feature>
<evidence type="ECO:0000313" key="9">
    <source>
        <dbReference type="EMBL" id="TIC27987.1"/>
    </source>
</evidence>